<evidence type="ECO:0000313" key="1">
    <source>
        <dbReference type="EMBL" id="RCK65149.1"/>
    </source>
</evidence>
<accession>A0A367YHT4</accession>
<reference evidence="1 2" key="1">
    <citation type="submission" date="2018-06" db="EMBL/GenBank/DDBJ databases">
        <title>Whole genome sequencing of Candida tropicalis (genome annotated by CSBL at Korea University).</title>
        <authorList>
            <person name="Ahn J."/>
        </authorList>
    </citation>
    <scope>NUCLEOTIDE SEQUENCE [LARGE SCALE GENOMIC DNA]</scope>
    <source>
        <strain evidence="1 2">ATCC 20962</strain>
    </source>
</reference>
<dbReference type="Proteomes" id="UP000253472">
    <property type="component" value="Unassembled WGS sequence"/>
</dbReference>
<gene>
    <name evidence="1" type="ORF">Cantr_00563</name>
</gene>
<organism evidence="1 2">
    <name type="scientific">Candida viswanathii</name>
    <dbReference type="NCBI Taxonomy" id="5486"/>
    <lineage>
        <taxon>Eukaryota</taxon>
        <taxon>Fungi</taxon>
        <taxon>Dikarya</taxon>
        <taxon>Ascomycota</taxon>
        <taxon>Saccharomycotina</taxon>
        <taxon>Pichiomycetes</taxon>
        <taxon>Debaryomycetaceae</taxon>
        <taxon>Candida/Lodderomyces clade</taxon>
        <taxon>Candida</taxon>
    </lineage>
</organism>
<comment type="caution">
    <text evidence="1">The sequence shown here is derived from an EMBL/GenBank/DDBJ whole genome shotgun (WGS) entry which is preliminary data.</text>
</comment>
<protein>
    <submittedName>
        <fullName evidence="1">Uncharacterized protein</fullName>
    </submittedName>
</protein>
<keyword evidence="2" id="KW-1185">Reference proteome</keyword>
<dbReference type="AlphaFoldDB" id="A0A367YHT4"/>
<sequence>MKIMVLIWHACEVVYRWLDNMNGSKLQFTHHQAHFRYFRFVSTIIVINPTVTSAAMQGLDLNYRPLG</sequence>
<dbReference type="EMBL" id="QLNQ01000021">
    <property type="protein sequence ID" value="RCK65149.1"/>
    <property type="molecule type" value="Genomic_DNA"/>
</dbReference>
<evidence type="ECO:0000313" key="2">
    <source>
        <dbReference type="Proteomes" id="UP000253472"/>
    </source>
</evidence>
<proteinExistence type="predicted"/>
<name>A0A367YHT4_9ASCO</name>